<feature type="signal peptide" evidence="1">
    <location>
        <begin position="1"/>
        <end position="19"/>
    </location>
</feature>
<keyword evidence="1" id="KW-0732">Signal</keyword>
<gene>
    <name evidence="4" type="ORF">g.38931</name>
    <name evidence="3" type="ORF">g.38932</name>
    <name evidence="2" type="ORF">g.38933</name>
</gene>
<dbReference type="EMBL" id="GECU01024576">
    <property type="protein sequence ID" value="JAS83130.1"/>
    <property type="molecule type" value="Transcribed_RNA"/>
</dbReference>
<name>A0A1B6I8B6_9HEMI</name>
<dbReference type="EMBL" id="GECU01031310">
    <property type="protein sequence ID" value="JAS76396.1"/>
    <property type="molecule type" value="Transcribed_RNA"/>
</dbReference>
<dbReference type="EMBL" id="GECU01037017">
    <property type="protein sequence ID" value="JAS70689.1"/>
    <property type="molecule type" value="Transcribed_RNA"/>
</dbReference>
<accession>A0A1B6I8B6</accession>
<protein>
    <submittedName>
        <fullName evidence="4">Uncharacterized protein</fullName>
    </submittedName>
</protein>
<evidence type="ECO:0000313" key="2">
    <source>
        <dbReference type="EMBL" id="JAS70689.1"/>
    </source>
</evidence>
<feature type="chain" id="PRO_5008584869" evidence="1">
    <location>
        <begin position="20"/>
        <end position="193"/>
    </location>
</feature>
<dbReference type="AlphaFoldDB" id="A0A1B6I8B6"/>
<proteinExistence type="predicted"/>
<organism evidence="4">
    <name type="scientific">Homalodisca liturata</name>
    <dbReference type="NCBI Taxonomy" id="320908"/>
    <lineage>
        <taxon>Eukaryota</taxon>
        <taxon>Metazoa</taxon>
        <taxon>Ecdysozoa</taxon>
        <taxon>Arthropoda</taxon>
        <taxon>Hexapoda</taxon>
        <taxon>Insecta</taxon>
        <taxon>Pterygota</taxon>
        <taxon>Neoptera</taxon>
        <taxon>Paraneoptera</taxon>
        <taxon>Hemiptera</taxon>
        <taxon>Auchenorrhyncha</taxon>
        <taxon>Membracoidea</taxon>
        <taxon>Cicadellidae</taxon>
        <taxon>Cicadellinae</taxon>
        <taxon>Proconiini</taxon>
        <taxon>Homalodisca</taxon>
    </lineage>
</organism>
<reference evidence="4" key="1">
    <citation type="submission" date="2015-11" db="EMBL/GenBank/DDBJ databases">
        <title>De novo transcriptome assembly of four potential Pierce s Disease insect vectors from Arizona vineyards.</title>
        <authorList>
            <person name="Tassone E.E."/>
        </authorList>
    </citation>
    <scope>NUCLEOTIDE SEQUENCE</scope>
</reference>
<evidence type="ECO:0000313" key="4">
    <source>
        <dbReference type="EMBL" id="JAS83130.1"/>
    </source>
</evidence>
<evidence type="ECO:0000256" key="1">
    <source>
        <dbReference type="SAM" id="SignalP"/>
    </source>
</evidence>
<evidence type="ECO:0000313" key="3">
    <source>
        <dbReference type="EMBL" id="JAS76396.1"/>
    </source>
</evidence>
<sequence>MLFHLCFFFIAVIQYFALACENLQCQGPKYYRSNCCEGYVCVPRRGISVLVCVNQRERSRVLNFDEVLKTANDYAKKEAKKERMNYEMDTASNIGFQLEDLRRGFQPPQTYGTNQFQNPKIFDNNRFPYNQPINFPNRFQNGFVSNEQHRFLEQPRQQGNSFFPNQRQPHRTYDIVSHSRIRGLPEGQNYFAM</sequence>